<proteinExistence type="predicted"/>
<protein>
    <submittedName>
        <fullName evidence="1">Uncharacterized protein</fullName>
    </submittedName>
</protein>
<reference evidence="2" key="1">
    <citation type="submission" date="2017-01" db="EMBL/GenBank/DDBJ databases">
        <title>Genome Analysis of Deinococcus marmoris KOPRI26562.</title>
        <authorList>
            <person name="Kim J.H."/>
            <person name="Oh H.-M."/>
        </authorList>
    </citation>
    <scope>NUCLEOTIDE SEQUENCE [LARGE SCALE GENOMIC DNA]</scope>
    <source>
        <strain evidence="2">PAMC 26633</strain>
    </source>
</reference>
<dbReference type="AlphaFoldDB" id="A0A226WUY8"/>
<evidence type="ECO:0000313" key="1">
    <source>
        <dbReference type="EMBL" id="OXC75006.1"/>
    </source>
</evidence>
<dbReference type="EMBL" id="MTHB01000195">
    <property type="protein sequence ID" value="OXC75006.1"/>
    <property type="molecule type" value="Genomic_DNA"/>
</dbReference>
<evidence type="ECO:0000313" key="2">
    <source>
        <dbReference type="Proteomes" id="UP000214720"/>
    </source>
</evidence>
<comment type="caution">
    <text evidence="1">The sequence shown here is derived from an EMBL/GenBank/DDBJ whole genome shotgun (WGS) entry which is preliminary data.</text>
</comment>
<accession>A0A226WUY8</accession>
<gene>
    <name evidence="1" type="ORF">BSU04_29085</name>
</gene>
<dbReference type="RefSeq" id="WP_089163563.1">
    <property type="nucleotide sequence ID" value="NZ_MTHB01000195.1"/>
</dbReference>
<sequence>MHFKHTLEEHQMAGASLRGGLHQQVHLITPAFAKDRCCALGLWIDANEDAWDGFPAFLHLKIAHASFHTVAFVVAIAVEERRLSEAAALLEPGSLFESAAELLKIAVRRFQHESLEAICVPGDELHACKHEQKMVHCELILRHHDLKNSI</sequence>
<dbReference type="Gene3D" id="1.20.120.30">
    <property type="entry name" value="Aspartate receptor, ligand-binding domain"/>
    <property type="match status" value="1"/>
</dbReference>
<name>A0A226WUY8_CABSO</name>
<dbReference type="Proteomes" id="UP000214720">
    <property type="component" value="Unassembled WGS sequence"/>
</dbReference>
<organism evidence="1 2">
    <name type="scientific">Caballeronia sordidicola</name>
    <name type="common">Burkholderia sordidicola</name>
    <dbReference type="NCBI Taxonomy" id="196367"/>
    <lineage>
        <taxon>Bacteria</taxon>
        <taxon>Pseudomonadati</taxon>
        <taxon>Pseudomonadota</taxon>
        <taxon>Betaproteobacteria</taxon>
        <taxon>Burkholderiales</taxon>
        <taxon>Burkholderiaceae</taxon>
        <taxon>Caballeronia</taxon>
    </lineage>
</organism>
<dbReference type="OrthoDB" id="8613985at2"/>